<name>A0A090L1M7_STRRB</name>
<dbReference type="WBParaSite" id="SRAE_0000051400.1">
    <property type="protein sequence ID" value="SRAE_0000051400.1"/>
    <property type="gene ID" value="WBGene00256259"/>
</dbReference>
<dbReference type="EMBL" id="LN609407">
    <property type="protein sequence ID" value="CEF61389.1"/>
    <property type="molecule type" value="Genomic_DNA"/>
</dbReference>
<dbReference type="CTD" id="36373757"/>
<dbReference type="InterPro" id="IPR012337">
    <property type="entry name" value="RNaseH-like_sf"/>
</dbReference>
<evidence type="ECO:0000313" key="1">
    <source>
        <dbReference type="EMBL" id="CEF61389.1"/>
    </source>
</evidence>
<dbReference type="AlphaFoldDB" id="A0A090L1M7"/>
<reference evidence="2" key="1">
    <citation type="submission" date="2014-09" db="EMBL/GenBank/DDBJ databases">
        <authorList>
            <person name="Martin A.A."/>
        </authorList>
    </citation>
    <scope>NUCLEOTIDE SEQUENCE</scope>
    <source>
        <strain evidence="2">ED321</strain>
    </source>
</reference>
<dbReference type="InterPro" id="IPR036397">
    <property type="entry name" value="RNaseH_sf"/>
</dbReference>
<proteinExistence type="predicted"/>
<reference evidence="1" key="2">
    <citation type="submission" date="2014-09" db="EMBL/GenBank/DDBJ databases">
        <authorList>
            <person name="Aslett A.Martin."/>
        </authorList>
    </citation>
    <scope>NUCLEOTIDE SEQUENCE</scope>
    <source>
        <strain evidence="1">ED321 Heterogonic</strain>
    </source>
</reference>
<keyword evidence="2" id="KW-1185">Reference proteome</keyword>
<dbReference type="GO" id="GO:0003676">
    <property type="term" value="F:nucleic acid binding"/>
    <property type="evidence" value="ECO:0007669"/>
    <property type="project" value="InterPro"/>
</dbReference>
<sequence length="233" mass="26647">MVKLLKNKSQKQLVLFFGPLLQAFPWSILVSDSELALCGPDLAFQFQKFHVHHITSVSYFPASSGLLEKYIHILKVKVSKFRLSELSLPMSVKAAANAMNHFASSKRQISAVQLFFTAYDKKIDYLPFKETAVPHKKIYFLPNGKLFSIYLERIFIAKLGSRVNNGHGVEIFGMLNSKHVIFKKRGYLRRKITSPRMEVEALVECLHILRDLDVSHVIIFSDNSYVVNSNNQE</sequence>
<gene>
    <name evidence="1 3 4" type="ORF">SRAE_0000051400</name>
</gene>
<dbReference type="SUPFAM" id="SSF53098">
    <property type="entry name" value="Ribonuclease H-like"/>
    <property type="match status" value="2"/>
</dbReference>
<dbReference type="Gene3D" id="3.30.420.10">
    <property type="entry name" value="Ribonuclease H-like superfamily/Ribonuclease H"/>
    <property type="match status" value="2"/>
</dbReference>
<accession>A0A090L1M7</accession>
<dbReference type="RefSeq" id="XP_024500598.1">
    <property type="nucleotide sequence ID" value="XM_024646414.1"/>
</dbReference>
<evidence type="ECO:0000313" key="2">
    <source>
        <dbReference type="Proteomes" id="UP000035682"/>
    </source>
</evidence>
<organism evidence="1">
    <name type="scientific">Strongyloides ratti</name>
    <name type="common">Parasitic roundworm</name>
    <dbReference type="NCBI Taxonomy" id="34506"/>
    <lineage>
        <taxon>Eukaryota</taxon>
        <taxon>Metazoa</taxon>
        <taxon>Ecdysozoa</taxon>
        <taxon>Nematoda</taxon>
        <taxon>Chromadorea</taxon>
        <taxon>Rhabditida</taxon>
        <taxon>Tylenchina</taxon>
        <taxon>Panagrolaimomorpha</taxon>
        <taxon>Strongyloidoidea</taxon>
        <taxon>Strongyloididae</taxon>
        <taxon>Strongyloides</taxon>
    </lineage>
</organism>
<dbReference type="WormBase" id="SRAE_0000051400">
    <property type="protein sequence ID" value="SRP11963"/>
    <property type="gene ID" value="WBGene00256259"/>
</dbReference>
<protein>
    <submittedName>
        <fullName evidence="1 3">Ribonuclease H-like domain-containing protein</fullName>
    </submittedName>
</protein>
<dbReference type="Proteomes" id="UP000035682">
    <property type="component" value="Unplaced"/>
</dbReference>
<reference evidence="3" key="3">
    <citation type="submission" date="2020-12" db="UniProtKB">
        <authorList>
            <consortium name="WormBaseParasite"/>
        </authorList>
    </citation>
    <scope>IDENTIFICATION</scope>
</reference>
<evidence type="ECO:0000313" key="3">
    <source>
        <dbReference type="WBParaSite" id="SRAE_0000051400.1"/>
    </source>
</evidence>
<evidence type="ECO:0000313" key="4">
    <source>
        <dbReference type="WormBase" id="SRAE_0000051400"/>
    </source>
</evidence>
<dbReference type="GeneID" id="36373757"/>